<evidence type="ECO:0000313" key="15">
    <source>
        <dbReference type="EMBL" id="GID76783.1"/>
    </source>
</evidence>
<feature type="transmembrane region" description="Helical" evidence="12">
    <location>
        <begin position="361"/>
        <end position="382"/>
    </location>
</feature>
<evidence type="ECO:0000256" key="13">
    <source>
        <dbReference type="SAM" id="SignalP"/>
    </source>
</evidence>
<comment type="similarity">
    <text evidence="2 10 11">Belongs to the peptidase S8 family.</text>
</comment>
<organism evidence="15 16">
    <name type="scientific">Paractinoplanes deccanensis</name>
    <dbReference type="NCBI Taxonomy" id="113561"/>
    <lineage>
        <taxon>Bacteria</taxon>
        <taxon>Bacillati</taxon>
        <taxon>Actinomycetota</taxon>
        <taxon>Actinomycetes</taxon>
        <taxon>Micromonosporales</taxon>
        <taxon>Micromonosporaceae</taxon>
        <taxon>Paractinoplanes</taxon>
    </lineage>
</organism>
<feature type="signal peptide" evidence="13">
    <location>
        <begin position="1"/>
        <end position="25"/>
    </location>
</feature>
<dbReference type="PRINTS" id="PR00723">
    <property type="entry name" value="SUBTILISIN"/>
</dbReference>
<keyword evidence="8 12" id="KW-1133">Transmembrane helix</keyword>
<proteinExistence type="inferred from homology"/>
<dbReference type="Gene3D" id="3.40.50.200">
    <property type="entry name" value="Peptidase S8/S53 domain"/>
    <property type="match status" value="1"/>
</dbReference>
<comment type="caution">
    <text evidence="15">The sequence shown here is derived from an EMBL/GenBank/DDBJ whole genome shotgun (WGS) entry which is preliminary data.</text>
</comment>
<feature type="domain" description="Peptidase S8/S53" evidence="14">
    <location>
        <begin position="60"/>
        <end position="315"/>
    </location>
</feature>
<reference evidence="15 16" key="1">
    <citation type="submission" date="2021-01" db="EMBL/GenBank/DDBJ databases">
        <title>Whole genome shotgun sequence of Actinoplanes deccanensis NBRC 13994.</title>
        <authorList>
            <person name="Komaki H."/>
            <person name="Tamura T."/>
        </authorList>
    </citation>
    <scope>NUCLEOTIDE SEQUENCE [LARGE SCALE GENOMIC DNA]</scope>
    <source>
        <strain evidence="15 16">NBRC 13994</strain>
    </source>
</reference>
<evidence type="ECO:0000313" key="16">
    <source>
        <dbReference type="Proteomes" id="UP000609879"/>
    </source>
</evidence>
<protein>
    <submittedName>
        <fullName evidence="15">Type VII secretion-associated serine protease</fullName>
    </submittedName>
</protein>
<name>A0ABQ3Y9U5_9ACTN</name>
<feature type="active site" description="Charge relay system" evidence="10">
    <location>
        <position position="267"/>
    </location>
</feature>
<dbReference type="InterPro" id="IPR023827">
    <property type="entry name" value="Peptidase_S8_Asp-AS"/>
</dbReference>
<accession>A0ABQ3Y9U5</accession>
<dbReference type="PANTHER" id="PTHR43806">
    <property type="entry name" value="PEPTIDASE S8"/>
    <property type="match status" value="1"/>
</dbReference>
<dbReference type="GO" id="GO:0008233">
    <property type="term" value="F:peptidase activity"/>
    <property type="evidence" value="ECO:0007669"/>
    <property type="project" value="UniProtKB-KW"/>
</dbReference>
<dbReference type="InterPro" id="IPR000209">
    <property type="entry name" value="Peptidase_S8/S53_dom"/>
</dbReference>
<dbReference type="PROSITE" id="PS51892">
    <property type="entry name" value="SUBTILASE"/>
    <property type="match status" value="1"/>
</dbReference>
<dbReference type="Proteomes" id="UP000609879">
    <property type="component" value="Unassembled WGS sequence"/>
</dbReference>
<evidence type="ECO:0000256" key="11">
    <source>
        <dbReference type="RuleBase" id="RU003355"/>
    </source>
</evidence>
<keyword evidence="5 12" id="KW-0812">Transmembrane</keyword>
<feature type="active site" description="Charge relay system" evidence="10">
    <location>
        <position position="103"/>
    </location>
</feature>
<dbReference type="InterPro" id="IPR022398">
    <property type="entry name" value="Peptidase_S8_His-AS"/>
</dbReference>
<evidence type="ECO:0000259" key="14">
    <source>
        <dbReference type="Pfam" id="PF00082"/>
    </source>
</evidence>
<comment type="subcellular location">
    <subcellularLocation>
        <location evidence="1">Cell membrane</location>
        <topology evidence="1">Single-pass membrane protein</topology>
    </subcellularLocation>
</comment>
<evidence type="ECO:0000256" key="3">
    <source>
        <dbReference type="ARBA" id="ARBA00022475"/>
    </source>
</evidence>
<evidence type="ECO:0000256" key="8">
    <source>
        <dbReference type="ARBA" id="ARBA00022989"/>
    </source>
</evidence>
<keyword evidence="7 10" id="KW-0720">Serine protease</keyword>
<keyword evidence="3" id="KW-1003">Cell membrane</keyword>
<keyword evidence="4 10" id="KW-0645">Protease</keyword>
<keyword evidence="9 12" id="KW-0472">Membrane</keyword>
<evidence type="ECO:0000256" key="10">
    <source>
        <dbReference type="PROSITE-ProRule" id="PRU01240"/>
    </source>
</evidence>
<dbReference type="SUPFAM" id="SSF52743">
    <property type="entry name" value="Subtilisin-like"/>
    <property type="match status" value="1"/>
</dbReference>
<dbReference type="NCBIfam" id="TIGR03921">
    <property type="entry name" value="T7SS_mycosin"/>
    <property type="match status" value="1"/>
</dbReference>
<dbReference type="InterPro" id="IPR050131">
    <property type="entry name" value="Peptidase_S8_subtilisin-like"/>
</dbReference>
<keyword evidence="6 10" id="KW-0378">Hydrolase</keyword>
<dbReference type="PROSITE" id="PS00138">
    <property type="entry name" value="SUBTILASE_SER"/>
    <property type="match status" value="1"/>
</dbReference>
<dbReference type="InterPro" id="IPR036852">
    <property type="entry name" value="Peptidase_S8/S53_dom_sf"/>
</dbReference>
<evidence type="ECO:0000256" key="1">
    <source>
        <dbReference type="ARBA" id="ARBA00004162"/>
    </source>
</evidence>
<dbReference type="GO" id="GO:0006508">
    <property type="term" value="P:proteolysis"/>
    <property type="evidence" value="ECO:0007669"/>
    <property type="project" value="UniProtKB-KW"/>
</dbReference>
<dbReference type="InterPro" id="IPR023828">
    <property type="entry name" value="Peptidase_S8_Ser-AS"/>
</dbReference>
<feature type="chain" id="PRO_5045554068" evidence="13">
    <location>
        <begin position="26"/>
        <end position="399"/>
    </location>
</feature>
<keyword evidence="16" id="KW-1185">Reference proteome</keyword>
<sequence>MRWRGAGAVVGVVAALLAVPAPAGAAVVCEQAARPQPVASGVPVEDQVYAPKRLAGFATGRGVRVAVIDSGVDATHPQLRGRVATGADFLHGDDTGRQDCNGHGTAVASIIAAAPVRATGFQGLAPDAAIIPFRISEQQEIDGKAVGDRGTPAQFAQAIDLAVAQDADVINISLVMTSDNIAVRAAVARAIRAGVVVVAAAGNQAGNGNPDPFPAKYPGVIGVGALKADGGIAGYSQHGDYVDLVAMGDGVTVAARGGGHTTLQGTSFAAPFVSATAALIKQRFPGLTPAQVRQRLIATADPAPGGSVSAEYGFGLLNPYRALTENLGPQEQAQPAPESMTMNDPAAVALAARRAESRDRALVFAAAGAGLVLLLGLTAVIVRQGRRRGWHPATPAAPD</sequence>
<feature type="active site" description="Charge relay system" evidence="10">
    <location>
        <position position="69"/>
    </location>
</feature>
<dbReference type="InterPro" id="IPR015500">
    <property type="entry name" value="Peptidase_S8_subtilisin-rel"/>
</dbReference>
<evidence type="ECO:0000256" key="2">
    <source>
        <dbReference type="ARBA" id="ARBA00011073"/>
    </source>
</evidence>
<keyword evidence="13" id="KW-0732">Signal</keyword>
<evidence type="ECO:0000256" key="9">
    <source>
        <dbReference type="ARBA" id="ARBA00023136"/>
    </source>
</evidence>
<dbReference type="EMBL" id="BOMI01000108">
    <property type="protein sequence ID" value="GID76783.1"/>
    <property type="molecule type" value="Genomic_DNA"/>
</dbReference>
<dbReference type="PROSITE" id="PS00137">
    <property type="entry name" value="SUBTILASE_HIS"/>
    <property type="match status" value="1"/>
</dbReference>
<dbReference type="Pfam" id="PF00082">
    <property type="entry name" value="Peptidase_S8"/>
    <property type="match status" value="1"/>
</dbReference>
<evidence type="ECO:0000256" key="5">
    <source>
        <dbReference type="ARBA" id="ARBA00022692"/>
    </source>
</evidence>
<evidence type="ECO:0000256" key="7">
    <source>
        <dbReference type="ARBA" id="ARBA00022825"/>
    </source>
</evidence>
<gene>
    <name evidence="15" type="ORF">Ade02nite_54240</name>
</gene>
<dbReference type="PANTHER" id="PTHR43806:SF11">
    <property type="entry name" value="CEREVISIN-RELATED"/>
    <property type="match status" value="1"/>
</dbReference>
<evidence type="ECO:0000256" key="12">
    <source>
        <dbReference type="SAM" id="Phobius"/>
    </source>
</evidence>
<dbReference type="RefSeq" id="WP_203769834.1">
    <property type="nucleotide sequence ID" value="NZ_BAAABO010000029.1"/>
</dbReference>
<evidence type="ECO:0000256" key="6">
    <source>
        <dbReference type="ARBA" id="ARBA00022801"/>
    </source>
</evidence>
<evidence type="ECO:0000256" key="4">
    <source>
        <dbReference type="ARBA" id="ARBA00022670"/>
    </source>
</evidence>
<dbReference type="InterPro" id="IPR023834">
    <property type="entry name" value="T7SS_pept_S8A_mycosin"/>
</dbReference>
<dbReference type="PROSITE" id="PS00136">
    <property type="entry name" value="SUBTILASE_ASP"/>
    <property type="match status" value="1"/>
</dbReference>